<dbReference type="AlphaFoldDB" id="K5VFZ8"/>
<evidence type="ECO:0008006" key="3">
    <source>
        <dbReference type="Google" id="ProtNLM"/>
    </source>
</evidence>
<proteinExistence type="predicted"/>
<accession>K5VFZ8</accession>
<dbReference type="Proteomes" id="UP000008370">
    <property type="component" value="Unassembled WGS sequence"/>
</dbReference>
<dbReference type="KEGG" id="pco:PHACADRAFT_105693"/>
<evidence type="ECO:0000313" key="1">
    <source>
        <dbReference type="EMBL" id="EKM50108.1"/>
    </source>
</evidence>
<sequence>MYIQLTSLAEQLIHLVSSCLLRLRQVDQEDNNRKVVTIRRHTLKAWQATTNELNRSRLVQRDRAWKRFSLLWQRVGTLIPPVPDLEAEEAVFDVLQWCGWSECLCNVHKPAHRMRVCKGCWVVAYCGAECQKKYVL</sequence>
<dbReference type="GeneID" id="18907363"/>
<organism evidence="1 2">
    <name type="scientific">Phanerochaete carnosa (strain HHB-10118-sp)</name>
    <name type="common">White-rot fungus</name>
    <name type="synonym">Peniophora carnosa</name>
    <dbReference type="NCBI Taxonomy" id="650164"/>
    <lineage>
        <taxon>Eukaryota</taxon>
        <taxon>Fungi</taxon>
        <taxon>Dikarya</taxon>
        <taxon>Basidiomycota</taxon>
        <taxon>Agaricomycotina</taxon>
        <taxon>Agaricomycetes</taxon>
        <taxon>Polyporales</taxon>
        <taxon>Phanerochaetaceae</taxon>
        <taxon>Phanerochaete</taxon>
    </lineage>
</organism>
<reference evidence="1 2" key="1">
    <citation type="journal article" date="2012" name="BMC Genomics">
        <title>Comparative genomics of the white-rot fungi, Phanerochaete carnosa and P. chrysosporium, to elucidate the genetic basis of the distinct wood types they colonize.</title>
        <authorList>
            <person name="Suzuki H."/>
            <person name="MacDonald J."/>
            <person name="Syed K."/>
            <person name="Salamov A."/>
            <person name="Hori C."/>
            <person name="Aerts A."/>
            <person name="Henrissat B."/>
            <person name="Wiebenga A."/>
            <person name="vanKuyk P.A."/>
            <person name="Barry K."/>
            <person name="Lindquist E."/>
            <person name="LaButti K."/>
            <person name="Lapidus A."/>
            <person name="Lucas S."/>
            <person name="Coutinho P."/>
            <person name="Gong Y."/>
            <person name="Samejima M."/>
            <person name="Mahadevan R."/>
            <person name="Abou-Zaid M."/>
            <person name="de Vries R.P."/>
            <person name="Igarashi K."/>
            <person name="Yadav J.S."/>
            <person name="Grigoriev I.V."/>
            <person name="Master E.R."/>
        </authorList>
    </citation>
    <scope>NUCLEOTIDE SEQUENCE [LARGE SCALE GENOMIC DNA]</scope>
    <source>
        <strain evidence="1 2">HHB-10118-sp</strain>
    </source>
</reference>
<dbReference type="HOGENOM" id="CLU_1876164_0_0_1"/>
<dbReference type="RefSeq" id="XP_007401299.1">
    <property type="nucleotide sequence ID" value="XM_007401237.1"/>
</dbReference>
<gene>
    <name evidence="1" type="ORF">PHACADRAFT_105693</name>
</gene>
<evidence type="ECO:0000313" key="2">
    <source>
        <dbReference type="Proteomes" id="UP000008370"/>
    </source>
</evidence>
<dbReference type="EMBL" id="JH930479">
    <property type="protein sequence ID" value="EKM50108.1"/>
    <property type="molecule type" value="Genomic_DNA"/>
</dbReference>
<protein>
    <recommendedName>
        <fullName evidence="3">MYND-type domain-containing protein</fullName>
    </recommendedName>
</protein>
<keyword evidence="2" id="KW-1185">Reference proteome</keyword>
<dbReference type="InParanoid" id="K5VFZ8"/>
<name>K5VFZ8_PHACS</name>
<dbReference type="OrthoDB" id="2804601at2759"/>